<evidence type="ECO:0000313" key="1">
    <source>
        <dbReference type="EMBL" id="MBM6660756.1"/>
    </source>
</evidence>
<reference evidence="1 2" key="1">
    <citation type="journal article" date="2021" name="Sci. Rep.">
        <title>The distribution of antibiotic resistance genes in chicken gut microbiota commensals.</title>
        <authorList>
            <person name="Juricova H."/>
            <person name="Matiasovicova J."/>
            <person name="Kubasova T."/>
            <person name="Cejkova D."/>
            <person name="Rychlik I."/>
        </authorList>
    </citation>
    <scope>NUCLEOTIDE SEQUENCE [LARGE SCALE GENOMIC DNA]</scope>
    <source>
        <strain evidence="1 2">An819</strain>
    </source>
</reference>
<dbReference type="RefSeq" id="WP_205107814.1">
    <property type="nucleotide sequence ID" value="NZ_CAWUJD010000001.1"/>
</dbReference>
<proteinExistence type="predicted"/>
<name>A0A938WKN9_9BACT</name>
<dbReference type="AlphaFoldDB" id="A0A938WKN9"/>
<keyword evidence="2" id="KW-1185">Reference proteome</keyword>
<organism evidence="1 2">
    <name type="scientific">Marseilla massiliensis</name>
    <dbReference type="NCBI Taxonomy" id="1841864"/>
    <lineage>
        <taxon>Bacteria</taxon>
        <taxon>Pseudomonadati</taxon>
        <taxon>Bacteroidota</taxon>
        <taxon>Bacteroidia</taxon>
        <taxon>Bacteroidales</taxon>
        <taxon>Prevotellaceae</taxon>
        <taxon>Marseilla</taxon>
    </lineage>
</organism>
<gene>
    <name evidence="1" type="ORF">H6B30_03135</name>
</gene>
<dbReference type="Proteomes" id="UP000764045">
    <property type="component" value="Unassembled WGS sequence"/>
</dbReference>
<dbReference type="EMBL" id="JACJJL010000003">
    <property type="protein sequence ID" value="MBM6660756.1"/>
    <property type="molecule type" value="Genomic_DNA"/>
</dbReference>
<protein>
    <submittedName>
        <fullName evidence="1">Uncharacterized protein</fullName>
    </submittedName>
</protein>
<comment type="caution">
    <text evidence="1">The sequence shown here is derived from an EMBL/GenBank/DDBJ whole genome shotgun (WGS) entry which is preliminary data.</text>
</comment>
<sequence>MKQDKEVFAAISLALHEFMGNNVHDQESGKITIIEHFTEWNGHALTMTGQPKP</sequence>
<evidence type="ECO:0000313" key="2">
    <source>
        <dbReference type="Proteomes" id="UP000764045"/>
    </source>
</evidence>
<accession>A0A938WKN9</accession>